<keyword evidence="5" id="KW-0472">Membrane</keyword>
<dbReference type="Pfam" id="PF02080">
    <property type="entry name" value="TrkA_C"/>
    <property type="match status" value="1"/>
</dbReference>
<evidence type="ECO:0000256" key="3">
    <source>
        <dbReference type="ARBA" id="ARBA00023214"/>
    </source>
</evidence>
<feature type="transmembrane region" description="Helical" evidence="5">
    <location>
        <begin position="363"/>
        <end position="384"/>
    </location>
</feature>
<dbReference type="InterPro" id="IPR006037">
    <property type="entry name" value="RCK_C"/>
</dbReference>
<evidence type="ECO:0000256" key="5">
    <source>
        <dbReference type="SAM" id="Phobius"/>
    </source>
</evidence>
<feature type="transmembrane region" description="Helical" evidence="5">
    <location>
        <begin position="306"/>
        <end position="327"/>
    </location>
</feature>
<name>A0ABS6EHW4_9CLOT</name>
<gene>
    <name evidence="7" type="ORF">KQI86_06855</name>
</gene>
<keyword evidence="8" id="KW-1185">Reference proteome</keyword>
<feature type="transmembrane region" description="Helical" evidence="5">
    <location>
        <begin position="62"/>
        <end position="82"/>
    </location>
</feature>
<feature type="transmembrane region" description="Helical" evidence="5">
    <location>
        <begin position="194"/>
        <end position="213"/>
    </location>
</feature>
<sequence>MEKSSSGNSIKHYNNCKFKVAMEGMLVGLLAGIIIVAYRLLLNQVSEFRETVLLFLKSNSRVYTLGWFIILAGVGLTLGLLIEKIPMIKGSGIPQVKGVFLRQLKMDWLKELLAKFFGGIIAPGLGLSLGREGPSIQLGSQVGLGVSRILKRHQTEEKYLITSGATAGLAAAFSAPLAGVVFSLEELHKNFTPLILVSTMGASLVANFVSTKFFGLKPAFKFAEVTPLPINQYLYLIPLGIIIAIAGGFFNYSLLKIQDIYGNLTGVKDRYKPIIPFLLAGILGLFMPDMLGGGHELVEKLGQQQFLITTLLLFIVIKFLFTIVCYGSGVPGGIFLPLLVIGALMGKVYGLILVDYFGLSTNYVINFVILAMAAYFTAITKAPITGSILILEMTNSFNNFLELMVVVALAYLVVDLLEVKPIYDSLLEKILHKKGKKDITGDGNKKIIMEIPISPGSELECKQIKEVLWPEGCLIVGINRLDNEIIPKGETKILEGDRLIILSSEEVACKVKCKLLSMGEENAENTQLI</sequence>
<keyword evidence="1" id="KW-0813">Transport</keyword>
<keyword evidence="4" id="KW-0407">Ion channel</keyword>
<dbReference type="InterPro" id="IPR050368">
    <property type="entry name" value="ClC-type_chloride_channel"/>
</dbReference>
<dbReference type="PROSITE" id="PS51202">
    <property type="entry name" value="RCK_C"/>
    <property type="match status" value="1"/>
</dbReference>
<feature type="transmembrane region" description="Helical" evidence="5">
    <location>
        <begin position="233"/>
        <end position="254"/>
    </location>
</feature>
<feature type="transmembrane region" description="Helical" evidence="5">
    <location>
        <begin position="334"/>
        <end position="357"/>
    </location>
</feature>
<dbReference type="CDD" id="cd01031">
    <property type="entry name" value="EriC"/>
    <property type="match status" value="1"/>
</dbReference>
<keyword evidence="3" id="KW-0868">Chloride</keyword>
<comment type="caution">
    <text evidence="7">The sequence shown here is derived from an EMBL/GenBank/DDBJ whole genome shotgun (WGS) entry which is preliminary data.</text>
</comment>
<evidence type="ECO:0000313" key="7">
    <source>
        <dbReference type="EMBL" id="MBU5484045.1"/>
    </source>
</evidence>
<accession>A0ABS6EHW4</accession>
<evidence type="ECO:0000256" key="2">
    <source>
        <dbReference type="ARBA" id="ARBA00023065"/>
    </source>
</evidence>
<evidence type="ECO:0000256" key="4">
    <source>
        <dbReference type="ARBA" id="ARBA00023303"/>
    </source>
</evidence>
<dbReference type="RefSeq" id="WP_216438540.1">
    <property type="nucleotide sequence ID" value="NZ_JAHLQF010000002.1"/>
</dbReference>
<feature type="transmembrane region" description="Helical" evidence="5">
    <location>
        <begin position="396"/>
        <end position="414"/>
    </location>
</feature>
<feature type="transmembrane region" description="Helical" evidence="5">
    <location>
        <begin position="274"/>
        <end position="294"/>
    </location>
</feature>
<proteinExistence type="predicted"/>
<dbReference type="Pfam" id="PF00654">
    <property type="entry name" value="Voltage_CLC"/>
    <property type="match status" value="1"/>
</dbReference>
<organism evidence="7 8">
    <name type="scientific">Clostridium mobile</name>
    <dbReference type="NCBI Taxonomy" id="2841512"/>
    <lineage>
        <taxon>Bacteria</taxon>
        <taxon>Bacillati</taxon>
        <taxon>Bacillota</taxon>
        <taxon>Clostridia</taxon>
        <taxon>Eubacteriales</taxon>
        <taxon>Clostridiaceae</taxon>
        <taxon>Clostridium</taxon>
    </lineage>
</organism>
<dbReference type="PANTHER" id="PTHR43427:SF6">
    <property type="entry name" value="CHLORIDE CHANNEL PROTEIN CLC-E"/>
    <property type="match status" value="1"/>
</dbReference>
<keyword evidence="5" id="KW-1133">Transmembrane helix</keyword>
<feature type="transmembrane region" description="Helical" evidence="5">
    <location>
        <begin position="20"/>
        <end position="42"/>
    </location>
</feature>
<evidence type="ECO:0000259" key="6">
    <source>
        <dbReference type="PROSITE" id="PS51202"/>
    </source>
</evidence>
<protein>
    <submittedName>
        <fullName evidence="7">ClC family H(+)/Cl(-) exchange transporter</fullName>
    </submittedName>
</protein>
<dbReference type="PANTHER" id="PTHR43427">
    <property type="entry name" value="CHLORIDE CHANNEL PROTEIN CLC-E"/>
    <property type="match status" value="1"/>
</dbReference>
<feature type="domain" description="RCK C-terminal" evidence="6">
    <location>
        <begin position="436"/>
        <end position="517"/>
    </location>
</feature>
<reference evidence="7 8" key="1">
    <citation type="submission" date="2021-06" db="EMBL/GenBank/DDBJ databases">
        <authorList>
            <person name="Sun Q."/>
            <person name="Li D."/>
        </authorList>
    </citation>
    <scope>NUCLEOTIDE SEQUENCE [LARGE SCALE GENOMIC DNA]</scope>
    <source>
        <strain evidence="7 8">MSJ-11</strain>
    </source>
</reference>
<evidence type="ECO:0000256" key="1">
    <source>
        <dbReference type="ARBA" id="ARBA00022448"/>
    </source>
</evidence>
<evidence type="ECO:0000313" key="8">
    <source>
        <dbReference type="Proteomes" id="UP000726170"/>
    </source>
</evidence>
<keyword evidence="5" id="KW-0812">Transmembrane</keyword>
<keyword evidence="2" id="KW-0406">Ion transport</keyword>
<dbReference type="InterPro" id="IPR001807">
    <property type="entry name" value="ClC"/>
</dbReference>
<dbReference type="EMBL" id="JAHLQF010000002">
    <property type="protein sequence ID" value="MBU5484045.1"/>
    <property type="molecule type" value="Genomic_DNA"/>
</dbReference>
<feature type="transmembrane region" description="Helical" evidence="5">
    <location>
        <begin position="159"/>
        <end position="182"/>
    </location>
</feature>
<dbReference type="Proteomes" id="UP000726170">
    <property type="component" value="Unassembled WGS sequence"/>
</dbReference>